<proteinExistence type="predicted"/>
<feature type="domain" description="PRD" evidence="9">
    <location>
        <begin position="293"/>
        <end position="400"/>
    </location>
</feature>
<dbReference type="InterPro" id="IPR036095">
    <property type="entry name" value="PTS_EIIB-like_sf"/>
</dbReference>
<dbReference type="PROSITE" id="PS51372">
    <property type="entry name" value="PRD_2"/>
    <property type="match status" value="2"/>
</dbReference>
<accession>A0ABP9MYK4</accession>
<keyword evidence="3" id="KW-0677">Repeat</keyword>
<feature type="domain" description="PTS EIIA type-2" evidence="7">
    <location>
        <begin position="520"/>
        <end position="667"/>
    </location>
</feature>
<keyword evidence="4" id="KW-0805">Transcription regulation</keyword>
<dbReference type="InterPro" id="IPR036634">
    <property type="entry name" value="PRD_sf"/>
</dbReference>
<evidence type="ECO:0000256" key="4">
    <source>
        <dbReference type="ARBA" id="ARBA00023015"/>
    </source>
</evidence>
<dbReference type="InterPro" id="IPR007737">
    <property type="entry name" value="Mga_HTH"/>
</dbReference>
<dbReference type="InterPro" id="IPR013011">
    <property type="entry name" value="PTS_EIIB_2"/>
</dbReference>
<dbReference type="RefSeq" id="WP_345487821.1">
    <property type="nucleotide sequence ID" value="NZ_BAABHY010000001.1"/>
</dbReference>
<evidence type="ECO:0000259" key="9">
    <source>
        <dbReference type="PROSITE" id="PS51372"/>
    </source>
</evidence>
<feature type="domain" description="PTS EIIB type-2" evidence="8">
    <location>
        <begin position="403"/>
        <end position="495"/>
    </location>
</feature>
<dbReference type="Gene3D" id="3.40.50.2300">
    <property type="match status" value="1"/>
</dbReference>
<sequence>MIKNKQRELISLLVHAKNTFKTSIELAKELSLSDRTVRTYLNDLKEIIQDNGALIISKQGYGYQLQINDRKEFNLFLIKHHFIDKNQPQSKYRESSERKHYLLNLLLLESQRINIDDLSEYLCISSSQLNKDIAEIKSQLLPYELSLKKSKSLIFVDGQESAKRHFIMSYFFHQDSIHFLQRLTYSHHFIETISFDMLTIIILDECREAQIKLSDVMIQNIVLHLSLSIKRLQSGLAIQHLNMPKSTIESLEFHVAKKILVRVEAIIGFDFPKEEQMYLTLHLMAKSNLLNHESDSNLNLAISHLLIKIQQETGYRLYQDEQLKHGLIQHLKPMLIRLEQNIKLDNPLLCEIKENHAELFTLTKHYCKQLPFLIDYDINDDEWGYLALHFLASIEKLKNDQKIKVLIICATGMGSAQLLKNRIQREFEDKLNIVATVGYYETNNDILNEADFIISSIDLSSKIIKIPVFHVSVFFSEQDVQKIRRFISLRQAPVSVRKDETSVLTHSQKCLPHIEHTVDDLLANYFYCYEQKQPNREPVLAHLLDLLAIDESLDYKKNMMQQMDNRMMLGEILFSSTIVVPHPAVPVGQLSKIGIAIIPEGLFWSNDYPNVHFVFMISPSVYQNPDLAMMTKAIVALIDDLDLQEKMLKTKTYMQFKQLFITLIEKEYDHE</sequence>
<organism evidence="10 11">
    <name type="scientific">Orbus sasakiae</name>
    <dbReference type="NCBI Taxonomy" id="1078475"/>
    <lineage>
        <taxon>Bacteria</taxon>
        <taxon>Pseudomonadati</taxon>
        <taxon>Pseudomonadota</taxon>
        <taxon>Gammaproteobacteria</taxon>
        <taxon>Orbales</taxon>
        <taxon>Orbaceae</taxon>
        <taxon>Orbus</taxon>
    </lineage>
</organism>
<dbReference type="EMBL" id="BAABHY010000001">
    <property type="protein sequence ID" value="GAA5104432.1"/>
    <property type="molecule type" value="Genomic_DNA"/>
</dbReference>
<dbReference type="PANTHER" id="PTHR30185:SF18">
    <property type="entry name" value="TRANSCRIPTIONAL REGULATOR MTLR"/>
    <property type="match status" value="1"/>
</dbReference>
<dbReference type="Pfam" id="PF02302">
    <property type="entry name" value="PTS_IIB"/>
    <property type="match status" value="1"/>
</dbReference>
<dbReference type="Pfam" id="PF05043">
    <property type="entry name" value="Mga"/>
    <property type="match status" value="1"/>
</dbReference>
<protein>
    <submittedName>
        <fullName evidence="10">PRD domain-containing protein</fullName>
    </submittedName>
</protein>
<keyword evidence="11" id="KW-1185">Reference proteome</keyword>
<dbReference type="InterPro" id="IPR003501">
    <property type="entry name" value="PTS_EIIB_2/3"/>
</dbReference>
<dbReference type="Gene3D" id="3.40.930.10">
    <property type="entry name" value="Mannitol-specific EII, Chain A"/>
    <property type="match status" value="1"/>
</dbReference>
<dbReference type="CDD" id="cd05568">
    <property type="entry name" value="PTS_IIB_bgl_like"/>
    <property type="match status" value="1"/>
</dbReference>
<evidence type="ECO:0000256" key="1">
    <source>
        <dbReference type="ARBA" id="ARBA00022679"/>
    </source>
</evidence>
<dbReference type="InterPro" id="IPR016152">
    <property type="entry name" value="PTrfase/Anion_transptr"/>
</dbReference>
<dbReference type="PROSITE" id="PS51094">
    <property type="entry name" value="PTS_EIIA_TYPE_2"/>
    <property type="match status" value="1"/>
</dbReference>
<keyword evidence="5" id="KW-0010">Activator</keyword>
<dbReference type="InterPro" id="IPR050661">
    <property type="entry name" value="BglG_antiterminators"/>
</dbReference>
<dbReference type="PROSITE" id="PS51099">
    <property type="entry name" value="PTS_EIIB_TYPE_2"/>
    <property type="match status" value="1"/>
</dbReference>
<dbReference type="SUPFAM" id="SSF55804">
    <property type="entry name" value="Phoshotransferase/anion transport protein"/>
    <property type="match status" value="1"/>
</dbReference>
<keyword evidence="2" id="KW-0598">Phosphotransferase system</keyword>
<dbReference type="InterPro" id="IPR011608">
    <property type="entry name" value="PRD"/>
</dbReference>
<evidence type="ECO:0000256" key="5">
    <source>
        <dbReference type="ARBA" id="ARBA00023159"/>
    </source>
</evidence>
<dbReference type="Gene3D" id="1.10.1790.10">
    <property type="entry name" value="PRD domain"/>
    <property type="match status" value="2"/>
</dbReference>
<dbReference type="SUPFAM" id="SSF52794">
    <property type="entry name" value="PTS system IIB component-like"/>
    <property type="match status" value="1"/>
</dbReference>
<comment type="caution">
    <text evidence="10">The sequence shown here is derived from an EMBL/GenBank/DDBJ whole genome shotgun (WGS) entry which is preliminary data.</text>
</comment>
<evidence type="ECO:0000256" key="3">
    <source>
        <dbReference type="ARBA" id="ARBA00022737"/>
    </source>
</evidence>
<evidence type="ECO:0000259" key="7">
    <source>
        <dbReference type="PROSITE" id="PS51094"/>
    </source>
</evidence>
<dbReference type="PANTHER" id="PTHR30185">
    <property type="entry name" value="CRYPTIC BETA-GLUCOSIDE BGL OPERON ANTITERMINATOR"/>
    <property type="match status" value="1"/>
</dbReference>
<reference evidence="11" key="1">
    <citation type="journal article" date="2019" name="Int. J. Syst. Evol. Microbiol.">
        <title>The Global Catalogue of Microorganisms (GCM) 10K type strain sequencing project: providing services to taxonomists for standard genome sequencing and annotation.</title>
        <authorList>
            <consortium name="The Broad Institute Genomics Platform"/>
            <consortium name="The Broad Institute Genome Sequencing Center for Infectious Disease"/>
            <person name="Wu L."/>
            <person name="Ma J."/>
        </authorList>
    </citation>
    <scope>NUCLEOTIDE SEQUENCE [LARGE SCALE GENOMIC DNA]</scope>
    <source>
        <strain evidence="11">JCM 18050</strain>
    </source>
</reference>
<keyword evidence="6" id="KW-0804">Transcription</keyword>
<dbReference type="InterPro" id="IPR036388">
    <property type="entry name" value="WH-like_DNA-bd_sf"/>
</dbReference>
<dbReference type="Pfam" id="PF08279">
    <property type="entry name" value="HTH_11"/>
    <property type="match status" value="1"/>
</dbReference>
<evidence type="ECO:0000256" key="2">
    <source>
        <dbReference type="ARBA" id="ARBA00022683"/>
    </source>
</evidence>
<evidence type="ECO:0000256" key="6">
    <source>
        <dbReference type="ARBA" id="ARBA00023163"/>
    </source>
</evidence>
<feature type="domain" description="PRD" evidence="9">
    <location>
        <begin position="185"/>
        <end position="292"/>
    </location>
</feature>
<evidence type="ECO:0000313" key="10">
    <source>
        <dbReference type="EMBL" id="GAA5104432.1"/>
    </source>
</evidence>
<dbReference type="Proteomes" id="UP001500171">
    <property type="component" value="Unassembled WGS sequence"/>
</dbReference>
<dbReference type="Gene3D" id="1.10.10.10">
    <property type="entry name" value="Winged helix-like DNA-binding domain superfamily/Winged helix DNA-binding domain"/>
    <property type="match status" value="2"/>
</dbReference>
<keyword evidence="1" id="KW-0808">Transferase</keyword>
<evidence type="ECO:0000259" key="8">
    <source>
        <dbReference type="PROSITE" id="PS51099"/>
    </source>
</evidence>
<dbReference type="SUPFAM" id="SSF63520">
    <property type="entry name" value="PTS-regulatory domain, PRD"/>
    <property type="match status" value="2"/>
</dbReference>
<name>A0ABP9MYK4_9GAMM</name>
<gene>
    <name evidence="10" type="ORF">GCM10023211_02070</name>
</gene>
<evidence type="ECO:0000313" key="11">
    <source>
        <dbReference type="Proteomes" id="UP001500171"/>
    </source>
</evidence>
<dbReference type="Pfam" id="PF00359">
    <property type="entry name" value="PTS_EIIA_2"/>
    <property type="match status" value="1"/>
</dbReference>
<dbReference type="Pfam" id="PF00874">
    <property type="entry name" value="PRD"/>
    <property type="match status" value="2"/>
</dbReference>
<dbReference type="InterPro" id="IPR013196">
    <property type="entry name" value="HTH_11"/>
</dbReference>
<dbReference type="InterPro" id="IPR002178">
    <property type="entry name" value="PTS_EIIA_type-2_dom"/>
</dbReference>